<keyword evidence="1" id="KW-0472">Membrane</keyword>
<keyword evidence="3" id="KW-1185">Reference proteome</keyword>
<dbReference type="EMBL" id="CH963925">
    <property type="protein sequence ID" value="EDW78229.1"/>
    <property type="molecule type" value="Genomic_DNA"/>
</dbReference>
<dbReference type="PhylomeDB" id="B4N1J0"/>
<dbReference type="Pfam" id="PF15018">
    <property type="entry name" value="InaF-motif"/>
    <property type="match status" value="1"/>
</dbReference>
<dbReference type="OrthoDB" id="8061565at2759"/>
<evidence type="ECO:0000256" key="1">
    <source>
        <dbReference type="SAM" id="Phobius"/>
    </source>
</evidence>
<accession>B4N1J0</accession>
<evidence type="ECO:0000313" key="3">
    <source>
        <dbReference type="Proteomes" id="UP000007798"/>
    </source>
</evidence>
<keyword evidence="1" id="KW-0812">Transmembrane</keyword>
<dbReference type="InParanoid" id="B4N1J0"/>
<dbReference type="eggNOG" id="ENOG502TCUV">
    <property type="taxonomic scope" value="Eukaryota"/>
</dbReference>
<keyword evidence="1" id="KW-1133">Transmembrane helix</keyword>
<organism evidence="2 3">
    <name type="scientific">Drosophila willistoni</name>
    <name type="common">Fruit fly</name>
    <dbReference type="NCBI Taxonomy" id="7260"/>
    <lineage>
        <taxon>Eukaryota</taxon>
        <taxon>Metazoa</taxon>
        <taxon>Ecdysozoa</taxon>
        <taxon>Arthropoda</taxon>
        <taxon>Hexapoda</taxon>
        <taxon>Insecta</taxon>
        <taxon>Pterygota</taxon>
        <taxon>Neoptera</taxon>
        <taxon>Endopterygota</taxon>
        <taxon>Diptera</taxon>
        <taxon>Brachycera</taxon>
        <taxon>Muscomorpha</taxon>
        <taxon>Ephydroidea</taxon>
        <taxon>Drosophilidae</taxon>
        <taxon>Drosophila</taxon>
        <taxon>Sophophora</taxon>
    </lineage>
</organism>
<name>B4N1J0_DROWI</name>
<dbReference type="OMA" id="KPTCTER"/>
<dbReference type="Proteomes" id="UP000007798">
    <property type="component" value="Unassembled WGS sequence"/>
</dbReference>
<dbReference type="STRING" id="7260.B4N1J0"/>
<gene>
    <name evidence="2" type="primary">Dwil\GK16287</name>
    <name evidence="2" type="ORF">Dwil_GK16287</name>
</gene>
<reference evidence="2 3" key="1">
    <citation type="journal article" date="2007" name="Nature">
        <title>Evolution of genes and genomes on the Drosophila phylogeny.</title>
        <authorList>
            <consortium name="Drosophila 12 Genomes Consortium"/>
            <person name="Clark A.G."/>
            <person name="Eisen M.B."/>
            <person name="Smith D.R."/>
            <person name="Bergman C.M."/>
            <person name="Oliver B."/>
            <person name="Markow T.A."/>
            <person name="Kaufman T.C."/>
            <person name="Kellis M."/>
            <person name="Gelbart W."/>
            <person name="Iyer V.N."/>
            <person name="Pollard D.A."/>
            <person name="Sackton T.B."/>
            <person name="Larracuente A.M."/>
            <person name="Singh N.D."/>
            <person name="Abad J.P."/>
            <person name="Abt D.N."/>
            <person name="Adryan B."/>
            <person name="Aguade M."/>
            <person name="Akashi H."/>
            <person name="Anderson W.W."/>
            <person name="Aquadro C.F."/>
            <person name="Ardell D.H."/>
            <person name="Arguello R."/>
            <person name="Artieri C.G."/>
            <person name="Barbash D.A."/>
            <person name="Barker D."/>
            <person name="Barsanti P."/>
            <person name="Batterham P."/>
            <person name="Batzoglou S."/>
            <person name="Begun D."/>
            <person name="Bhutkar A."/>
            <person name="Blanco E."/>
            <person name="Bosak S.A."/>
            <person name="Bradley R.K."/>
            <person name="Brand A.D."/>
            <person name="Brent M.R."/>
            <person name="Brooks A.N."/>
            <person name="Brown R.H."/>
            <person name="Butlin R.K."/>
            <person name="Caggese C."/>
            <person name="Calvi B.R."/>
            <person name="Bernardo de Carvalho A."/>
            <person name="Caspi A."/>
            <person name="Castrezana S."/>
            <person name="Celniker S.E."/>
            <person name="Chang J.L."/>
            <person name="Chapple C."/>
            <person name="Chatterji S."/>
            <person name="Chinwalla A."/>
            <person name="Civetta A."/>
            <person name="Clifton S.W."/>
            <person name="Comeron J.M."/>
            <person name="Costello J.C."/>
            <person name="Coyne J.A."/>
            <person name="Daub J."/>
            <person name="David R.G."/>
            <person name="Delcher A.L."/>
            <person name="Delehaunty K."/>
            <person name="Do C.B."/>
            <person name="Ebling H."/>
            <person name="Edwards K."/>
            <person name="Eickbush T."/>
            <person name="Evans J.D."/>
            <person name="Filipski A."/>
            <person name="Findeiss S."/>
            <person name="Freyhult E."/>
            <person name="Fulton L."/>
            <person name="Fulton R."/>
            <person name="Garcia A.C."/>
            <person name="Gardiner A."/>
            <person name="Garfield D.A."/>
            <person name="Garvin B.E."/>
            <person name="Gibson G."/>
            <person name="Gilbert D."/>
            <person name="Gnerre S."/>
            <person name="Godfrey J."/>
            <person name="Good R."/>
            <person name="Gotea V."/>
            <person name="Gravely B."/>
            <person name="Greenberg A.J."/>
            <person name="Griffiths-Jones S."/>
            <person name="Gross S."/>
            <person name="Guigo R."/>
            <person name="Gustafson E.A."/>
            <person name="Haerty W."/>
            <person name="Hahn M.W."/>
            <person name="Halligan D.L."/>
            <person name="Halpern A.L."/>
            <person name="Halter G.M."/>
            <person name="Han M.V."/>
            <person name="Heger A."/>
            <person name="Hillier L."/>
            <person name="Hinrichs A.S."/>
            <person name="Holmes I."/>
            <person name="Hoskins R.A."/>
            <person name="Hubisz M.J."/>
            <person name="Hultmark D."/>
            <person name="Huntley M.A."/>
            <person name="Jaffe D.B."/>
            <person name="Jagadeeshan S."/>
            <person name="Jeck W.R."/>
            <person name="Johnson J."/>
            <person name="Jones C.D."/>
            <person name="Jordan W.C."/>
            <person name="Karpen G.H."/>
            <person name="Kataoka E."/>
            <person name="Keightley P.D."/>
            <person name="Kheradpour P."/>
            <person name="Kirkness E.F."/>
            <person name="Koerich L.B."/>
            <person name="Kristiansen K."/>
            <person name="Kudrna D."/>
            <person name="Kulathinal R.J."/>
            <person name="Kumar S."/>
            <person name="Kwok R."/>
            <person name="Lander E."/>
            <person name="Langley C.H."/>
            <person name="Lapoint R."/>
            <person name="Lazzaro B.P."/>
            <person name="Lee S.J."/>
            <person name="Levesque L."/>
            <person name="Li R."/>
            <person name="Lin C.F."/>
            <person name="Lin M.F."/>
            <person name="Lindblad-Toh K."/>
            <person name="Llopart A."/>
            <person name="Long M."/>
            <person name="Low L."/>
            <person name="Lozovsky E."/>
            <person name="Lu J."/>
            <person name="Luo M."/>
            <person name="Machado C.A."/>
            <person name="Makalowski W."/>
            <person name="Marzo M."/>
            <person name="Matsuda M."/>
            <person name="Matzkin L."/>
            <person name="McAllister B."/>
            <person name="McBride C.S."/>
            <person name="McKernan B."/>
            <person name="McKernan K."/>
            <person name="Mendez-Lago M."/>
            <person name="Minx P."/>
            <person name="Mollenhauer M.U."/>
            <person name="Montooth K."/>
            <person name="Mount S.M."/>
            <person name="Mu X."/>
            <person name="Myers E."/>
            <person name="Negre B."/>
            <person name="Newfeld S."/>
            <person name="Nielsen R."/>
            <person name="Noor M.A."/>
            <person name="O'Grady P."/>
            <person name="Pachter L."/>
            <person name="Papaceit M."/>
            <person name="Parisi M.J."/>
            <person name="Parisi M."/>
            <person name="Parts L."/>
            <person name="Pedersen J.S."/>
            <person name="Pesole G."/>
            <person name="Phillippy A.M."/>
            <person name="Ponting C.P."/>
            <person name="Pop M."/>
            <person name="Porcelli D."/>
            <person name="Powell J.R."/>
            <person name="Prohaska S."/>
            <person name="Pruitt K."/>
            <person name="Puig M."/>
            <person name="Quesneville H."/>
            <person name="Ram K.R."/>
            <person name="Rand D."/>
            <person name="Rasmussen M.D."/>
            <person name="Reed L.K."/>
            <person name="Reenan R."/>
            <person name="Reily A."/>
            <person name="Remington K.A."/>
            <person name="Rieger T.T."/>
            <person name="Ritchie M.G."/>
            <person name="Robin C."/>
            <person name="Rogers Y.H."/>
            <person name="Rohde C."/>
            <person name="Rozas J."/>
            <person name="Rubenfield M.J."/>
            <person name="Ruiz A."/>
            <person name="Russo S."/>
            <person name="Salzberg S.L."/>
            <person name="Sanchez-Gracia A."/>
            <person name="Saranga D.J."/>
            <person name="Sato H."/>
            <person name="Schaeffer S.W."/>
            <person name="Schatz M.C."/>
            <person name="Schlenke T."/>
            <person name="Schwartz R."/>
            <person name="Segarra C."/>
            <person name="Singh R.S."/>
            <person name="Sirot L."/>
            <person name="Sirota M."/>
            <person name="Sisneros N.B."/>
            <person name="Smith C.D."/>
            <person name="Smith T.F."/>
            <person name="Spieth J."/>
            <person name="Stage D.E."/>
            <person name="Stark A."/>
            <person name="Stephan W."/>
            <person name="Strausberg R.L."/>
            <person name="Strempel S."/>
            <person name="Sturgill D."/>
            <person name="Sutton G."/>
            <person name="Sutton G.G."/>
            <person name="Tao W."/>
            <person name="Teichmann S."/>
            <person name="Tobari Y.N."/>
            <person name="Tomimura Y."/>
            <person name="Tsolas J.M."/>
            <person name="Valente V.L."/>
            <person name="Venter E."/>
            <person name="Venter J.C."/>
            <person name="Vicario S."/>
            <person name="Vieira F.G."/>
            <person name="Vilella A.J."/>
            <person name="Villasante A."/>
            <person name="Walenz B."/>
            <person name="Wang J."/>
            <person name="Wasserman M."/>
            <person name="Watts T."/>
            <person name="Wilson D."/>
            <person name="Wilson R.K."/>
            <person name="Wing R.A."/>
            <person name="Wolfner M.F."/>
            <person name="Wong A."/>
            <person name="Wong G.K."/>
            <person name="Wu C.I."/>
            <person name="Wu G."/>
            <person name="Yamamoto D."/>
            <person name="Yang H.P."/>
            <person name="Yang S.P."/>
            <person name="Yorke J.A."/>
            <person name="Yoshida K."/>
            <person name="Zdobnov E."/>
            <person name="Zhang P."/>
            <person name="Zhang Y."/>
            <person name="Zimin A.V."/>
            <person name="Baldwin J."/>
            <person name="Abdouelleil A."/>
            <person name="Abdulkadir J."/>
            <person name="Abebe A."/>
            <person name="Abera B."/>
            <person name="Abreu J."/>
            <person name="Acer S.C."/>
            <person name="Aftuck L."/>
            <person name="Alexander A."/>
            <person name="An P."/>
            <person name="Anderson E."/>
            <person name="Anderson S."/>
            <person name="Arachi H."/>
            <person name="Azer M."/>
            <person name="Bachantsang P."/>
            <person name="Barry A."/>
            <person name="Bayul T."/>
            <person name="Berlin A."/>
            <person name="Bessette D."/>
            <person name="Bloom T."/>
            <person name="Blye J."/>
            <person name="Boguslavskiy L."/>
            <person name="Bonnet C."/>
            <person name="Boukhgalter B."/>
            <person name="Bourzgui I."/>
            <person name="Brown A."/>
            <person name="Cahill P."/>
            <person name="Channer S."/>
            <person name="Cheshatsang Y."/>
            <person name="Chuda L."/>
            <person name="Citroen M."/>
            <person name="Collymore A."/>
            <person name="Cooke P."/>
            <person name="Costello M."/>
            <person name="D'Aco K."/>
            <person name="Daza R."/>
            <person name="De Haan G."/>
            <person name="DeGray S."/>
            <person name="DeMaso C."/>
            <person name="Dhargay N."/>
            <person name="Dooley K."/>
            <person name="Dooley E."/>
            <person name="Doricent M."/>
            <person name="Dorje P."/>
            <person name="Dorjee K."/>
            <person name="Dupes A."/>
            <person name="Elong R."/>
            <person name="Falk J."/>
            <person name="Farina A."/>
            <person name="Faro S."/>
            <person name="Ferguson D."/>
            <person name="Fisher S."/>
            <person name="Foley C.D."/>
            <person name="Franke A."/>
            <person name="Friedrich D."/>
            <person name="Gadbois L."/>
            <person name="Gearin G."/>
            <person name="Gearin C.R."/>
            <person name="Giannoukos G."/>
            <person name="Goode T."/>
            <person name="Graham J."/>
            <person name="Grandbois E."/>
            <person name="Grewal S."/>
            <person name="Gyaltsen K."/>
            <person name="Hafez N."/>
            <person name="Hagos B."/>
            <person name="Hall J."/>
            <person name="Henson C."/>
            <person name="Hollinger A."/>
            <person name="Honan T."/>
            <person name="Huard M.D."/>
            <person name="Hughes L."/>
            <person name="Hurhula B."/>
            <person name="Husby M.E."/>
            <person name="Kamat A."/>
            <person name="Kanga B."/>
            <person name="Kashin S."/>
            <person name="Khazanovich D."/>
            <person name="Kisner P."/>
            <person name="Lance K."/>
            <person name="Lara M."/>
            <person name="Lee W."/>
            <person name="Lennon N."/>
            <person name="Letendre F."/>
            <person name="LeVine R."/>
            <person name="Lipovsky A."/>
            <person name="Liu X."/>
            <person name="Liu J."/>
            <person name="Liu S."/>
            <person name="Lokyitsang T."/>
            <person name="Lokyitsang Y."/>
            <person name="Lubonja R."/>
            <person name="Lui A."/>
            <person name="MacDonald P."/>
            <person name="Magnisalis V."/>
            <person name="Maru K."/>
            <person name="Matthews C."/>
            <person name="McCusker W."/>
            <person name="McDonough S."/>
            <person name="Mehta T."/>
            <person name="Meldrim J."/>
            <person name="Meneus L."/>
            <person name="Mihai O."/>
            <person name="Mihalev A."/>
            <person name="Mihova T."/>
            <person name="Mittelman R."/>
            <person name="Mlenga V."/>
            <person name="Montmayeur A."/>
            <person name="Mulrain L."/>
            <person name="Navidi A."/>
            <person name="Naylor J."/>
            <person name="Negash T."/>
            <person name="Nguyen T."/>
            <person name="Nguyen N."/>
            <person name="Nicol R."/>
            <person name="Norbu C."/>
            <person name="Norbu N."/>
            <person name="Novod N."/>
            <person name="O'Neill B."/>
            <person name="Osman S."/>
            <person name="Markiewicz E."/>
            <person name="Oyono O.L."/>
            <person name="Patti C."/>
            <person name="Phunkhang P."/>
            <person name="Pierre F."/>
            <person name="Priest M."/>
            <person name="Raghuraman S."/>
            <person name="Rege F."/>
            <person name="Reyes R."/>
            <person name="Rise C."/>
            <person name="Rogov P."/>
            <person name="Ross K."/>
            <person name="Ryan E."/>
            <person name="Settipalli S."/>
            <person name="Shea T."/>
            <person name="Sherpa N."/>
            <person name="Shi L."/>
            <person name="Shih D."/>
            <person name="Sparrow T."/>
            <person name="Spaulding J."/>
            <person name="Stalker J."/>
            <person name="Stange-Thomann N."/>
            <person name="Stavropoulos S."/>
            <person name="Stone C."/>
            <person name="Strader C."/>
            <person name="Tesfaye S."/>
            <person name="Thomson T."/>
            <person name="Thoulutsang Y."/>
            <person name="Thoulutsang D."/>
            <person name="Topham K."/>
            <person name="Topping I."/>
            <person name="Tsamla T."/>
            <person name="Vassiliev H."/>
            <person name="Vo A."/>
            <person name="Wangchuk T."/>
            <person name="Wangdi T."/>
            <person name="Weiand M."/>
            <person name="Wilkinson J."/>
            <person name="Wilson A."/>
            <person name="Yadav S."/>
            <person name="Young G."/>
            <person name="Yu Q."/>
            <person name="Zembek L."/>
            <person name="Zhong D."/>
            <person name="Zimmer A."/>
            <person name="Zwirko Z."/>
            <person name="Jaffe D.B."/>
            <person name="Alvarez P."/>
            <person name="Brockman W."/>
            <person name="Butler J."/>
            <person name="Chin C."/>
            <person name="Gnerre S."/>
            <person name="Grabherr M."/>
            <person name="Kleber M."/>
            <person name="Mauceli E."/>
            <person name="MacCallum I."/>
        </authorList>
    </citation>
    <scope>NUCLEOTIDE SEQUENCE [LARGE SCALE GENOMIC DNA]</scope>
    <source>
        <strain evidence="3">Tucson 14030-0811.24</strain>
    </source>
</reference>
<sequence>MSSDTAPAMSPTPPATPSSVANLAKIVNLIESNVKTEEQSFSPIGSSSNSVRLASSSAPRRSTCSYIPKTPQLEEIIFAEPTCTERFARYFVLIIYLCGLCSLGFFLSIYHVFFWDSRMPPVFKGQKKSPAFG</sequence>
<dbReference type="AlphaFoldDB" id="B4N1J0"/>
<dbReference type="HOGENOM" id="CLU_1994942_0_0_1"/>
<feature type="transmembrane region" description="Helical" evidence="1">
    <location>
        <begin position="90"/>
        <end position="113"/>
    </location>
</feature>
<evidence type="ECO:0000313" key="2">
    <source>
        <dbReference type="EMBL" id="EDW78229.1"/>
    </source>
</evidence>
<proteinExistence type="predicted"/>
<dbReference type="InterPro" id="IPR029162">
    <property type="entry name" value="InaF-motif"/>
</dbReference>
<protein>
    <submittedName>
        <fullName evidence="2">Uncharacterized protein</fullName>
    </submittedName>
</protein>
<dbReference type="FunCoup" id="B4N1J0">
    <property type="interactions" value="1"/>
</dbReference>